<gene>
    <name evidence="2" type="ORF">CEXT_593471</name>
</gene>
<evidence type="ECO:0000313" key="3">
    <source>
        <dbReference type="Proteomes" id="UP001054945"/>
    </source>
</evidence>
<dbReference type="AlphaFoldDB" id="A0AAV4NVK5"/>
<proteinExistence type="predicted"/>
<feature type="compositionally biased region" description="Basic residues" evidence="1">
    <location>
        <begin position="107"/>
        <end position="124"/>
    </location>
</feature>
<name>A0AAV4NVK5_CAEEX</name>
<sequence>MDQDHENDKKVLNFRSPSEVNRHKLTQLKGIPMRMTKNIPYLQSITKTPIDRVPQGNFRNPKMNMKPGKHKPGQKKPKKGQNKMSNNNNKRKKFKTTKSGRRLDHQHVKRGSGGRHKPHRGNKRLFKKAVVESFYTETVNFEYSTIIDLHSMSNVTLSSEEPKKAIKRQASDVDEDNFQSLQSGGFRAHMFHERIINKATTPEEKRDTSGKQTPDKQEKETSSIIRKRKDVNDKFMEERHTENEKRRIFKKIYRRSLSTRKCFNY</sequence>
<protein>
    <submittedName>
        <fullName evidence="2">Uncharacterized protein</fullName>
    </submittedName>
</protein>
<keyword evidence="3" id="KW-1185">Reference proteome</keyword>
<feature type="compositionally biased region" description="Basic and acidic residues" evidence="1">
    <location>
        <begin position="196"/>
        <end position="221"/>
    </location>
</feature>
<evidence type="ECO:0000313" key="2">
    <source>
        <dbReference type="EMBL" id="GIX88922.1"/>
    </source>
</evidence>
<evidence type="ECO:0000256" key="1">
    <source>
        <dbReference type="SAM" id="MobiDB-lite"/>
    </source>
</evidence>
<feature type="region of interest" description="Disordered" evidence="1">
    <location>
        <begin position="1"/>
        <end position="124"/>
    </location>
</feature>
<organism evidence="2 3">
    <name type="scientific">Caerostris extrusa</name>
    <name type="common">Bark spider</name>
    <name type="synonym">Caerostris bankana</name>
    <dbReference type="NCBI Taxonomy" id="172846"/>
    <lineage>
        <taxon>Eukaryota</taxon>
        <taxon>Metazoa</taxon>
        <taxon>Ecdysozoa</taxon>
        <taxon>Arthropoda</taxon>
        <taxon>Chelicerata</taxon>
        <taxon>Arachnida</taxon>
        <taxon>Araneae</taxon>
        <taxon>Araneomorphae</taxon>
        <taxon>Entelegynae</taxon>
        <taxon>Araneoidea</taxon>
        <taxon>Araneidae</taxon>
        <taxon>Caerostris</taxon>
    </lineage>
</organism>
<comment type="caution">
    <text evidence="2">The sequence shown here is derived from an EMBL/GenBank/DDBJ whole genome shotgun (WGS) entry which is preliminary data.</text>
</comment>
<dbReference type="Proteomes" id="UP001054945">
    <property type="component" value="Unassembled WGS sequence"/>
</dbReference>
<reference evidence="2 3" key="1">
    <citation type="submission" date="2021-06" db="EMBL/GenBank/DDBJ databases">
        <title>Caerostris extrusa draft genome.</title>
        <authorList>
            <person name="Kono N."/>
            <person name="Arakawa K."/>
        </authorList>
    </citation>
    <scope>NUCLEOTIDE SEQUENCE [LARGE SCALE GENOMIC DNA]</scope>
</reference>
<feature type="compositionally biased region" description="Basic and acidic residues" evidence="1">
    <location>
        <begin position="1"/>
        <end position="11"/>
    </location>
</feature>
<feature type="compositionally biased region" description="Basic residues" evidence="1">
    <location>
        <begin position="89"/>
        <end position="100"/>
    </location>
</feature>
<feature type="compositionally biased region" description="Basic and acidic residues" evidence="1">
    <location>
        <begin position="230"/>
        <end position="244"/>
    </location>
</feature>
<dbReference type="EMBL" id="BPLR01021371">
    <property type="protein sequence ID" value="GIX88922.1"/>
    <property type="molecule type" value="Genomic_DNA"/>
</dbReference>
<feature type="region of interest" description="Disordered" evidence="1">
    <location>
        <begin position="196"/>
        <end position="244"/>
    </location>
</feature>
<accession>A0AAV4NVK5</accession>
<feature type="compositionally biased region" description="Basic residues" evidence="1">
    <location>
        <begin position="67"/>
        <end position="81"/>
    </location>
</feature>